<dbReference type="GO" id="GO:0022857">
    <property type="term" value="F:transmembrane transporter activity"/>
    <property type="evidence" value="ECO:0007669"/>
    <property type="project" value="InterPro"/>
</dbReference>
<dbReference type="PANTHER" id="PTHR12778:SF10">
    <property type="entry name" value="MAJOR FACILITATOR SUPERFAMILY DOMAIN-CONTAINING PROTEIN 3"/>
    <property type="match status" value="1"/>
</dbReference>
<dbReference type="GO" id="GO:0016020">
    <property type="term" value="C:membrane"/>
    <property type="evidence" value="ECO:0007669"/>
    <property type="project" value="UniProtKB-SubCell"/>
</dbReference>
<keyword evidence="4 6" id="KW-1133">Transmembrane helix</keyword>
<evidence type="ECO:0000256" key="4">
    <source>
        <dbReference type="ARBA" id="ARBA00022989"/>
    </source>
</evidence>
<dbReference type="OrthoDB" id="9787815at2"/>
<keyword evidence="9" id="KW-1185">Reference proteome</keyword>
<feature type="domain" description="Major facilitator superfamily (MFS) profile" evidence="7">
    <location>
        <begin position="9"/>
        <end position="400"/>
    </location>
</feature>
<dbReference type="Gene3D" id="1.20.1250.20">
    <property type="entry name" value="MFS general substrate transporter like domains"/>
    <property type="match status" value="2"/>
</dbReference>
<dbReference type="SUPFAM" id="SSF103473">
    <property type="entry name" value="MFS general substrate transporter"/>
    <property type="match status" value="1"/>
</dbReference>
<evidence type="ECO:0000313" key="8">
    <source>
        <dbReference type="EMBL" id="RBQ28147.1"/>
    </source>
</evidence>
<sequence length="400" mass="45464">MKEKLNKRIIFLITSLYITYFISIGFFIEAFIAILRKNGASLEFISLVYMIGLFGVFKLLWAPIIDRFNFGQFGHYKIWIIISQFLMTIVLFFISTLNISTNLNIIVILVFIFTFCSSFLNVSLDAFVYKISFQKDYSTISAIKGASGLIGMVLGGGLGLIIYNKIDWQYTILFLGIITSLSLLLIFFYKEPLKNDYLKKMIDYKQFFTFWNTKRKMVWLLLLLVYSSTISATFGILTPILVDLNWSLDDIGVIVYMIGYSFGIVSSFGASYLIQKFGKKTILISASFGQIIVILLLLILFSHNNIFIVIFIVSLIFIIQIPAFVLINTLIMDLSSNDSPAFQIAMQSGIFVLSTIIFSSLAIFIAGKYGYDNAIYLFAILGIFSVYLSTKIDYVLDNKK</sequence>
<dbReference type="RefSeq" id="WP_113895218.1">
    <property type="nucleotide sequence ID" value="NZ_JANJGA010000021.1"/>
</dbReference>
<dbReference type="PANTHER" id="PTHR12778">
    <property type="entry name" value="SOLUTE CARRIER FAMILY 33 ACETYL-COA TRANSPORTER -RELATED"/>
    <property type="match status" value="1"/>
</dbReference>
<organism evidence="8 9">
    <name type="scientific">Aliarcobacter vitoriensis</name>
    <dbReference type="NCBI Taxonomy" id="2011099"/>
    <lineage>
        <taxon>Bacteria</taxon>
        <taxon>Pseudomonadati</taxon>
        <taxon>Campylobacterota</taxon>
        <taxon>Epsilonproteobacteria</taxon>
        <taxon>Campylobacterales</taxon>
        <taxon>Arcobacteraceae</taxon>
        <taxon>Aliarcobacter</taxon>
    </lineage>
</organism>
<evidence type="ECO:0000259" key="7">
    <source>
        <dbReference type="PROSITE" id="PS50850"/>
    </source>
</evidence>
<feature type="transmembrane region" description="Helical" evidence="6">
    <location>
        <begin position="47"/>
        <end position="66"/>
    </location>
</feature>
<feature type="transmembrane region" description="Helical" evidence="6">
    <location>
        <begin position="9"/>
        <end position="35"/>
    </location>
</feature>
<dbReference type="InterPro" id="IPR036259">
    <property type="entry name" value="MFS_trans_sf"/>
</dbReference>
<dbReference type="EMBL" id="PDKB01000022">
    <property type="protein sequence ID" value="RBQ28147.1"/>
    <property type="molecule type" value="Genomic_DNA"/>
</dbReference>
<keyword evidence="5 6" id="KW-0472">Membrane</keyword>
<protein>
    <submittedName>
        <fullName evidence="8">MFS transporter</fullName>
    </submittedName>
</protein>
<reference evidence="8 9" key="1">
    <citation type="submission" date="2017-10" db="EMBL/GenBank/DDBJ databases">
        <title>Genomics of the genus Arcobacter.</title>
        <authorList>
            <person name="Perez-Cataluna A."/>
            <person name="Figueras M.J."/>
        </authorList>
    </citation>
    <scope>NUCLEOTIDE SEQUENCE [LARGE SCALE GENOMIC DNA]</scope>
    <source>
        <strain evidence="8 9">CECT 9230</strain>
    </source>
</reference>
<feature type="transmembrane region" description="Helical" evidence="6">
    <location>
        <begin position="281"/>
        <end position="301"/>
    </location>
</feature>
<dbReference type="PROSITE" id="PS50850">
    <property type="entry name" value="MFS"/>
    <property type="match status" value="1"/>
</dbReference>
<evidence type="ECO:0000313" key="9">
    <source>
        <dbReference type="Proteomes" id="UP000252669"/>
    </source>
</evidence>
<feature type="transmembrane region" description="Helical" evidence="6">
    <location>
        <begin position="307"/>
        <end position="332"/>
    </location>
</feature>
<keyword evidence="2" id="KW-0813">Transport</keyword>
<feature type="transmembrane region" description="Helical" evidence="6">
    <location>
        <begin position="344"/>
        <end position="367"/>
    </location>
</feature>
<proteinExistence type="predicted"/>
<dbReference type="InterPro" id="IPR011701">
    <property type="entry name" value="MFS"/>
</dbReference>
<evidence type="ECO:0000256" key="1">
    <source>
        <dbReference type="ARBA" id="ARBA00004141"/>
    </source>
</evidence>
<evidence type="ECO:0000256" key="5">
    <source>
        <dbReference type="ARBA" id="ARBA00023136"/>
    </source>
</evidence>
<keyword evidence="3 6" id="KW-0812">Transmembrane</keyword>
<feature type="transmembrane region" description="Helical" evidence="6">
    <location>
        <begin position="253"/>
        <end position="274"/>
    </location>
</feature>
<accession>A0A366MQ56</accession>
<feature type="transmembrane region" description="Helical" evidence="6">
    <location>
        <begin position="168"/>
        <end position="189"/>
    </location>
</feature>
<evidence type="ECO:0000256" key="3">
    <source>
        <dbReference type="ARBA" id="ARBA00022692"/>
    </source>
</evidence>
<name>A0A366MQ56_9BACT</name>
<feature type="transmembrane region" description="Helical" evidence="6">
    <location>
        <begin position="78"/>
        <end position="99"/>
    </location>
</feature>
<comment type="caution">
    <text evidence="8">The sequence shown here is derived from an EMBL/GenBank/DDBJ whole genome shotgun (WGS) entry which is preliminary data.</text>
</comment>
<dbReference type="Proteomes" id="UP000252669">
    <property type="component" value="Unassembled WGS sequence"/>
</dbReference>
<dbReference type="InterPro" id="IPR020846">
    <property type="entry name" value="MFS_dom"/>
</dbReference>
<feature type="transmembrane region" description="Helical" evidence="6">
    <location>
        <begin position="105"/>
        <end position="129"/>
    </location>
</feature>
<feature type="transmembrane region" description="Helical" evidence="6">
    <location>
        <begin position="373"/>
        <end position="390"/>
    </location>
</feature>
<evidence type="ECO:0000256" key="2">
    <source>
        <dbReference type="ARBA" id="ARBA00022448"/>
    </source>
</evidence>
<dbReference type="InterPro" id="IPR004752">
    <property type="entry name" value="AmpG_permease/AT-1"/>
</dbReference>
<feature type="transmembrane region" description="Helical" evidence="6">
    <location>
        <begin position="218"/>
        <end position="241"/>
    </location>
</feature>
<comment type="subcellular location">
    <subcellularLocation>
        <location evidence="1">Membrane</location>
        <topology evidence="1">Multi-pass membrane protein</topology>
    </subcellularLocation>
</comment>
<dbReference type="AlphaFoldDB" id="A0A366MQ56"/>
<dbReference type="Pfam" id="PF07690">
    <property type="entry name" value="MFS_1"/>
    <property type="match status" value="1"/>
</dbReference>
<evidence type="ECO:0000256" key="6">
    <source>
        <dbReference type="SAM" id="Phobius"/>
    </source>
</evidence>
<gene>
    <name evidence="8" type="ORF">CRU91_10715</name>
</gene>
<feature type="transmembrane region" description="Helical" evidence="6">
    <location>
        <begin position="141"/>
        <end position="162"/>
    </location>
</feature>